<dbReference type="InterPro" id="IPR032305">
    <property type="entry name" value="GTP-bd_M"/>
</dbReference>
<dbReference type="PANTHER" id="PTHR10229:SF0">
    <property type="entry name" value="GTP-BINDING PROTEIN 6-RELATED"/>
    <property type="match status" value="1"/>
</dbReference>
<dbReference type="Gene3D" id="6.10.250.2860">
    <property type="match status" value="1"/>
</dbReference>
<accession>A0ABW6QPY8</accession>
<evidence type="ECO:0000256" key="1">
    <source>
        <dbReference type="ARBA" id="ARBA00022723"/>
    </source>
</evidence>
<comment type="function">
    <text evidence="5">GTPase that associates with the 50S ribosomal subunit and may have a role during protein synthesis or ribosome biogenesis.</text>
</comment>
<dbReference type="Gene3D" id="3.40.50.300">
    <property type="entry name" value="P-loop containing nucleotide triphosphate hydrolases"/>
    <property type="match status" value="1"/>
</dbReference>
<dbReference type="InterPro" id="IPR025121">
    <property type="entry name" value="GTPase_HflX_N"/>
</dbReference>
<dbReference type="Proteomes" id="UP001601948">
    <property type="component" value="Unassembled WGS sequence"/>
</dbReference>
<proteinExistence type="inferred from homology"/>
<keyword evidence="3" id="KW-0460">Magnesium</keyword>
<feature type="region of interest" description="Disordered" evidence="7">
    <location>
        <begin position="186"/>
        <end position="207"/>
    </location>
</feature>
<dbReference type="RefSeq" id="WP_228541761.1">
    <property type="nucleotide sequence ID" value="NZ_JBIAPI010000002.1"/>
</dbReference>
<dbReference type="Pfam" id="PF16360">
    <property type="entry name" value="GTP-bdg_M"/>
    <property type="match status" value="1"/>
</dbReference>
<gene>
    <name evidence="5 9" type="primary">hflX</name>
    <name evidence="9" type="ORF">ACFYV7_10845</name>
</gene>
<evidence type="ECO:0000313" key="9">
    <source>
        <dbReference type="EMBL" id="MFF3223281.1"/>
    </source>
</evidence>
<keyword evidence="4 5" id="KW-0342">GTP-binding</keyword>
<feature type="coiled-coil region" evidence="6">
    <location>
        <begin position="207"/>
        <end position="241"/>
    </location>
</feature>
<dbReference type="InterPro" id="IPR016496">
    <property type="entry name" value="GTPase_HflX"/>
</dbReference>
<protein>
    <recommendedName>
        <fullName evidence="5">GTPase HflX</fullName>
    </recommendedName>
    <alternativeName>
        <fullName evidence="5">GTP-binding protein HflX</fullName>
    </alternativeName>
</protein>
<feature type="compositionally biased region" description="Gly residues" evidence="7">
    <location>
        <begin position="191"/>
        <end position="204"/>
    </location>
</feature>
<dbReference type="PIRSF" id="PIRSF006809">
    <property type="entry name" value="GTP-binding_hflX_prd"/>
    <property type="match status" value="1"/>
</dbReference>
<dbReference type="CDD" id="cd01878">
    <property type="entry name" value="HflX"/>
    <property type="match status" value="1"/>
</dbReference>
<feature type="domain" description="Hflx-type G" evidence="8">
    <location>
        <begin position="248"/>
        <end position="417"/>
    </location>
</feature>
<dbReference type="HAMAP" id="MF_00900">
    <property type="entry name" value="GTPase_HflX"/>
    <property type="match status" value="1"/>
</dbReference>
<comment type="similarity">
    <text evidence="5">Belongs to the TRAFAC class OBG-HflX-like GTPase superfamily. HflX GTPase family.</text>
</comment>
<organism evidence="9 10">
    <name type="scientific">Nocardia suismassiliense</name>
    <dbReference type="NCBI Taxonomy" id="2077092"/>
    <lineage>
        <taxon>Bacteria</taxon>
        <taxon>Bacillati</taxon>
        <taxon>Actinomycetota</taxon>
        <taxon>Actinomycetes</taxon>
        <taxon>Mycobacteriales</taxon>
        <taxon>Nocardiaceae</taxon>
        <taxon>Nocardia</taxon>
    </lineage>
</organism>
<dbReference type="PRINTS" id="PR00326">
    <property type="entry name" value="GTP1OBG"/>
</dbReference>
<evidence type="ECO:0000256" key="7">
    <source>
        <dbReference type="SAM" id="MobiDB-lite"/>
    </source>
</evidence>
<keyword evidence="5" id="KW-0963">Cytoplasm</keyword>
<sequence>MKRSGGWTAADPTVGEMQLDERSSLRRVAGLSTELTDITEVEYRQLRLERVVLVGVWTAGSAAQADASMTELAALAETAGSEVLEGLIQRRDKPDPATYIGSGKAEELRAVVLETGADTVICDGELTPAQLTALEKVVKVKVIDRTALILDIFAQHATSREGKAQVALAQMEYMLPRLRGWGESMSRQAGGRAGGNGGGVGLRGPGETKIETDRRRIRERMAKLRREIREMKTARDTMRARRNSSGIPSVAIVGYTNAGKSSLMNALTGAGLLVQDALFATLDPTTRRADLDDGREVVFTDTVGFVRHLPTQLVEAFRSTLEEVTGADLLLHVVDGSDALPAEQIKAVREVITDVIKEQGTPAPPELLVVNKIDALDPMALTRLRGQLPDAAFVSAHTGLGIDTLRDRLAEVLGGLDVEVSVVVPYSRGDLLARIHADGRILDSTHEEGGTRVHARVPHSLAAALSEFAHAGGAVDPDTNGHVGE</sequence>
<dbReference type="PANTHER" id="PTHR10229">
    <property type="entry name" value="GTP-BINDING PROTEIN HFLX"/>
    <property type="match status" value="1"/>
</dbReference>
<evidence type="ECO:0000256" key="2">
    <source>
        <dbReference type="ARBA" id="ARBA00022741"/>
    </source>
</evidence>
<evidence type="ECO:0000259" key="8">
    <source>
        <dbReference type="PROSITE" id="PS51705"/>
    </source>
</evidence>
<keyword evidence="2 5" id="KW-0547">Nucleotide-binding</keyword>
<dbReference type="Pfam" id="PF01926">
    <property type="entry name" value="MMR_HSR1"/>
    <property type="match status" value="1"/>
</dbReference>
<dbReference type="InterPro" id="IPR042108">
    <property type="entry name" value="GTPase_HflX_N_sf"/>
</dbReference>
<evidence type="ECO:0000256" key="6">
    <source>
        <dbReference type="SAM" id="Coils"/>
    </source>
</evidence>
<name>A0ABW6QPY8_9NOCA</name>
<dbReference type="Pfam" id="PF13167">
    <property type="entry name" value="GTP-bdg_N"/>
    <property type="match status" value="1"/>
</dbReference>
<keyword evidence="6" id="KW-0175">Coiled coil</keyword>
<comment type="subcellular location">
    <subcellularLocation>
        <location evidence="5">Cytoplasm</location>
    </subcellularLocation>
    <text evidence="5">May associate with membranes.</text>
</comment>
<dbReference type="EMBL" id="JBIAPI010000002">
    <property type="protein sequence ID" value="MFF3223281.1"/>
    <property type="molecule type" value="Genomic_DNA"/>
</dbReference>
<comment type="caution">
    <text evidence="9">The sequence shown here is derived from an EMBL/GenBank/DDBJ whole genome shotgun (WGS) entry which is preliminary data.</text>
</comment>
<dbReference type="InterPro" id="IPR030394">
    <property type="entry name" value="G_HFLX_dom"/>
</dbReference>
<evidence type="ECO:0000313" key="10">
    <source>
        <dbReference type="Proteomes" id="UP001601948"/>
    </source>
</evidence>
<reference evidence="9 10" key="1">
    <citation type="submission" date="2024-10" db="EMBL/GenBank/DDBJ databases">
        <title>The Natural Products Discovery Center: Release of the First 8490 Sequenced Strains for Exploring Actinobacteria Biosynthetic Diversity.</title>
        <authorList>
            <person name="Kalkreuter E."/>
            <person name="Kautsar S.A."/>
            <person name="Yang D."/>
            <person name="Bader C.D."/>
            <person name="Teijaro C.N."/>
            <person name="Fluegel L."/>
            <person name="Davis C.M."/>
            <person name="Simpson J.R."/>
            <person name="Lauterbach L."/>
            <person name="Steele A.D."/>
            <person name="Gui C."/>
            <person name="Meng S."/>
            <person name="Li G."/>
            <person name="Viehrig K."/>
            <person name="Ye F."/>
            <person name="Su P."/>
            <person name="Kiefer A.F."/>
            <person name="Nichols A."/>
            <person name="Cepeda A.J."/>
            <person name="Yan W."/>
            <person name="Fan B."/>
            <person name="Jiang Y."/>
            <person name="Adhikari A."/>
            <person name="Zheng C.-J."/>
            <person name="Schuster L."/>
            <person name="Cowan T.M."/>
            <person name="Smanski M.J."/>
            <person name="Chevrette M.G."/>
            <person name="De Carvalho L.P.S."/>
            <person name="Shen B."/>
        </authorList>
    </citation>
    <scope>NUCLEOTIDE SEQUENCE [LARGE SCALE GENOMIC DNA]</scope>
    <source>
        <strain evidence="9 10">NPDC003040</strain>
    </source>
</reference>
<comment type="subunit">
    <text evidence="5">Monomer. Associates with the 50S ribosomal subunit.</text>
</comment>
<dbReference type="PROSITE" id="PS51705">
    <property type="entry name" value="G_HFLX"/>
    <property type="match status" value="1"/>
</dbReference>
<dbReference type="NCBIfam" id="TIGR03156">
    <property type="entry name" value="GTP_HflX"/>
    <property type="match status" value="1"/>
</dbReference>
<evidence type="ECO:0000256" key="4">
    <source>
        <dbReference type="ARBA" id="ARBA00023134"/>
    </source>
</evidence>
<evidence type="ECO:0000256" key="3">
    <source>
        <dbReference type="ARBA" id="ARBA00022842"/>
    </source>
</evidence>
<keyword evidence="1" id="KW-0479">Metal-binding</keyword>
<dbReference type="InterPro" id="IPR027417">
    <property type="entry name" value="P-loop_NTPase"/>
</dbReference>
<dbReference type="InterPro" id="IPR006073">
    <property type="entry name" value="GTP-bd"/>
</dbReference>
<evidence type="ECO:0000256" key="5">
    <source>
        <dbReference type="HAMAP-Rule" id="MF_00900"/>
    </source>
</evidence>
<keyword evidence="10" id="KW-1185">Reference proteome</keyword>
<dbReference type="Gene3D" id="3.40.50.11060">
    <property type="entry name" value="GTPase HflX, N-terminal domain"/>
    <property type="match status" value="1"/>
</dbReference>
<dbReference type="SUPFAM" id="SSF52540">
    <property type="entry name" value="P-loop containing nucleoside triphosphate hydrolases"/>
    <property type="match status" value="1"/>
</dbReference>